<gene>
    <name evidence="11" type="ORF">RDB_LOCUS137394</name>
    <name evidence="12" type="ORF">RDB_LOCUS43111</name>
</gene>
<evidence type="ECO:0000256" key="1">
    <source>
        <dbReference type="ARBA" id="ARBA00001968"/>
    </source>
</evidence>
<feature type="region of interest" description="Disordered" evidence="8">
    <location>
        <begin position="462"/>
        <end position="491"/>
    </location>
</feature>
<dbReference type="Proteomes" id="UP000663850">
    <property type="component" value="Unassembled WGS sequence"/>
</dbReference>
<feature type="compositionally biased region" description="Basic and acidic residues" evidence="8">
    <location>
        <begin position="463"/>
        <end position="479"/>
    </location>
</feature>
<evidence type="ECO:0000256" key="5">
    <source>
        <dbReference type="ARBA" id="ARBA00022723"/>
    </source>
</evidence>
<evidence type="ECO:0000259" key="10">
    <source>
        <dbReference type="Pfam" id="PF13359"/>
    </source>
</evidence>
<evidence type="ECO:0000256" key="2">
    <source>
        <dbReference type="ARBA" id="ARBA00004123"/>
    </source>
</evidence>
<dbReference type="GO" id="GO:0016787">
    <property type="term" value="F:hydrolase activity"/>
    <property type="evidence" value="ECO:0007669"/>
    <property type="project" value="UniProtKB-KW"/>
</dbReference>
<dbReference type="AlphaFoldDB" id="A0A8H3DTP7"/>
<name>A0A8H3DTP7_9AGAM</name>
<dbReference type="InterPro" id="IPR027806">
    <property type="entry name" value="HARBI1_dom"/>
</dbReference>
<comment type="cofactor">
    <cofactor evidence="1">
        <name>a divalent metal cation</name>
        <dbReference type="ChEBI" id="CHEBI:60240"/>
    </cofactor>
</comment>
<evidence type="ECO:0000256" key="6">
    <source>
        <dbReference type="ARBA" id="ARBA00022801"/>
    </source>
</evidence>
<evidence type="ECO:0000313" key="11">
    <source>
        <dbReference type="EMBL" id="CAE6534513.1"/>
    </source>
</evidence>
<feature type="chain" id="PRO_5035641496" description="DDE Tnp4 domain-containing protein" evidence="9">
    <location>
        <begin position="22"/>
        <end position="502"/>
    </location>
</feature>
<comment type="subcellular location">
    <subcellularLocation>
        <location evidence="2">Nucleus</location>
    </subcellularLocation>
</comment>
<dbReference type="PANTHER" id="PTHR22930">
    <property type="match status" value="1"/>
</dbReference>
<evidence type="ECO:0000256" key="7">
    <source>
        <dbReference type="ARBA" id="ARBA00023242"/>
    </source>
</evidence>
<evidence type="ECO:0000256" key="8">
    <source>
        <dbReference type="SAM" id="MobiDB-lite"/>
    </source>
</evidence>
<keyword evidence="9" id="KW-0732">Signal</keyword>
<reference evidence="12" key="1">
    <citation type="submission" date="2021-01" db="EMBL/GenBank/DDBJ databases">
        <authorList>
            <person name="Kaushik A."/>
        </authorList>
    </citation>
    <scope>NUCLEOTIDE SEQUENCE</scope>
    <source>
        <strain evidence="12">AG5</strain>
        <strain evidence="11">Type strain: AG8-Rh-89/</strain>
    </source>
</reference>
<keyword evidence="6" id="KW-0378">Hydrolase</keyword>
<evidence type="ECO:0000256" key="4">
    <source>
        <dbReference type="ARBA" id="ARBA00022722"/>
    </source>
</evidence>
<keyword evidence="5" id="KW-0479">Metal-binding</keyword>
<evidence type="ECO:0000256" key="9">
    <source>
        <dbReference type="SAM" id="SignalP"/>
    </source>
</evidence>
<feature type="domain" description="DDE Tnp4" evidence="10">
    <location>
        <begin position="282"/>
        <end position="437"/>
    </location>
</feature>
<dbReference type="EMBL" id="CAJMWZ010007213">
    <property type="protein sequence ID" value="CAE6534513.1"/>
    <property type="molecule type" value="Genomic_DNA"/>
</dbReference>
<dbReference type="GO" id="GO:0004518">
    <property type="term" value="F:nuclease activity"/>
    <property type="evidence" value="ECO:0007669"/>
    <property type="project" value="UniProtKB-KW"/>
</dbReference>
<proteinExistence type="inferred from homology"/>
<sequence length="502" mass="58011">MSNNYISKAAFGSLLLTGASSLLSSTIEPQGRRRAYSIDDSDIIEDARYQHRKRLRTLNAYSVSTAEIDSEDEESDTEFDAAPSNIPRMRLRHPDEQARLDLRETEAKIKRVYTSVDNDEVDFGSIWLLVSLACECFEVARESYIISTAGYETNWFVKSLAWSERRFRRIYRISKNTFERVSSRLSENPIFTSTGPRPQRPVKYQLAAFLLRYGHGYSDAFRPHAEMSIGEGSVFNYCKRVVRALRMLGLRAMAWPNNQRKAEIKEAFYEKTRLFDNCIGALDGSLIDMARKPQNQGDEYLSRKKRPCINVMTIVDHECRIINCESGWPGSKNDAFIWRESWVWENRGILFGEHEYVLADKGFQLTPYVLRPYSEVEIRGDVVLKRHFNKRLSRGRNLVEMTFGRLKARFSSLYCMGVVYNMDDLYRCVEALMVLHNICIDYGDSAERLEPGLLGPVDFAEFPGHRSEEEDEEGGGREENETDVQLLNAGRQLRDTYLDRLR</sequence>
<dbReference type="GO" id="GO:0046872">
    <property type="term" value="F:metal ion binding"/>
    <property type="evidence" value="ECO:0007669"/>
    <property type="project" value="UniProtKB-KW"/>
</dbReference>
<evidence type="ECO:0000313" key="13">
    <source>
        <dbReference type="Proteomes" id="UP000663827"/>
    </source>
</evidence>
<dbReference type="GO" id="GO:0005634">
    <property type="term" value="C:nucleus"/>
    <property type="evidence" value="ECO:0007669"/>
    <property type="project" value="UniProtKB-SubCell"/>
</dbReference>
<dbReference type="InterPro" id="IPR045249">
    <property type="entry name" value="HARBI1-like"/>
</dbReference>
<dbReference type="PANTHER" id="PTHR22930:SF85">
    <property type="entry name" value="GH03217P-RELATED"/>
    <property type="match status" value="1"/>
</dbReference>
<organism evidence="12 13">
    <name type="scientific">Rhizoctonia solani</name>
    <dbReference type="NCBI Taxonomy" id="456999"/>
    <lineage>
        <taxon>Eukaryota</taxon>
        <taxon>Fungi</taxon>
        <taxon>Dikarya</taxon>
        <taxon>Basidiomycota</taxon>
        <taxon>Agaricomycotina</taxon>
        <taxon>Agaricomycetes</taxon>
        <taxon>Cantharellales</taxon>
        <taxon>Ceratobasidiaceae</taxon>
        <taxon>Rhizoctonia</taxon>
    </lineage>
</organism>
<dbReference type="Pfam" id="PF13359">
    <property type="entry name" value="DDE_Tnp_4"/>
    <property type="match status" value="1"/>
</dbReference>
<comment type="similarity">
    <text evidence="3">Belongs to the HARBI1 family.</text>
</comment>
<protein>
    <recommendedName>
        <fullName evidence="10">DDE Tnp4 domain-containing protein</fullName>
    </recommendedName>
</protein>
<keyword evidence="4" id="KW-0540">Nuclease</keyword>
<feature type="signal peptide" evidence="9">
    <location>
        <begin position="1"/>
        <end position="21"/>
    </location>
</feature>
<accession>A0A8H3DTP7</accession>
<dbReference type="Proteomes" id="UP000663827">
    <property type="component" value="Unassembled WGS sequence"/>
</dbReference>
<evidence type="ECO:0000256" key="3">
    <source>
        <dbReference type="ARBA" id="ARBA00006958"/>
    </source>
</evidence>
<dbReference type="EMBL" id="CAJNJQ010000856">
    <property type="protein sequence ID" value="CAE7104485.1"/>
    <property type="molecule type" value="Genomic_DNA"/>
</dbReference>
<comment type="caution">
    <text evidence="12">The sequence shown here is derived from an EMBL/GenBank/DDBJ whole genome shotgun (WGS) entry which is preliminary data.</text>
</comment>
<evidence type="ECO:0000313" key="12">
    <source>
        <dbReference type="EMBL" id="CAE7104485.1"/>
    </source>
</evidence>
<keyword evidence="7" id="KW-0539">Nucleus</keyword>